<dbReference type="SUPFAM" id="SSF81452">
    <property type="entry name" value="Cytochrome c oxidase subunit III-like"/>
    <property type="match status" value="1"/>
</dbReference>
<feature type="transmembrane region" description="Helical" evidence="7">
    <location>
        <begin position="12"/>
        <end position="33"/>
    </location>
</feature>
<evidence type="ECO:0000313" key="9">
    <source>
        <dbReference type="EMBL" id="BCG45292.1"/>
    </source>
</evidence>
<reference evidence="9 10" key="1">
    <citation type="submission" date="2020-06" db="EMBL/GenBank/DDBJ databases">
        <title>Interaction of electrochemicaly active bacteria, Geobacter bremensis R4 on different carbon anode.</title>
        <authorList>
            <person name="Meng L."/>
            <person name="Yoshida N."/>
        </authorList>
    </citation>
    <scope>NUCLEOTIDE SEQUENCE [LARGE SCALE GENOMIC DNA]</scope>
    <source>
        <strain evidence="9 10">R4</strain>
    </source>
</reference>
<evidence type="ECO:0000259" key="8">
    <source>
        <dbReference type="PROSITE" id="PS50253"/>
    </source>
</evidence>
<dbReference type="RefSeq" id="WP_085814437.1">
    <property type="nucleotide sequence ID" value="NZ_AP023213.1"/>
</dbReference>
<dbReference type="PANTHER" id="PTHR11403:SF6">
    <property type="entry name" value="NITRIC OXIDE REDUCTASE SUBUNIT E"/>
    <property type="match status" value="1"/>
</dbReference>
<dbReference type="Pfam" id="PF00510">
    <property type="entry name" value="COX3"/>
    <property type="match status" value="1"/>
</dbReference>
<dbReference type="InterPro" id="IPR013833">
    <property type="entry name" value="Cyt_c_oxidase_su3_a-hlx"/>
</dbReference>
<dbReference type="GO" id="GO:0005886">
    <property type="term" value="C:plasma membrane"/>
    <property type="evidence" value="ECO:0007669"/>
    <property type="project" value="UniProtKB-SubCell"/>
</dbReference>
<organism evidence="9 10">
    <name type="scientific">Citrifermentans bremense</name>
    <dbReference type="NCBI Taxonomy" id="60035"/>
    <lineage>
        <taxon>Bacteria</taxon>
        <taxon>Pseudomonadati</taxon>
        <taxon>Thermodesulfobacteriota</taxon>
        <taxon>Desulfuromonadia</taxon>
        <taxon>Geobacterales</taxon>
        <taxon>Geobacteraceae</taxon>
        <taxon>Citrifermentans</taxon>
    </lineage>
</organism>
<evidence type="ECO:0000256" key="7">
    <source>
        <dbReference type="SAM" id="Phobius"/>
    </source>
</evidence>
<keyword evidence="3 6" id="KW-0812">Transmembrane</keyword>
<gene>
    <name evidence="9" type="ORF">GEOBRER4_n0045</name>
</gene>
<comment type="similarity">
    <text evidence="2 6">Belongs to the cytochrome c oxidase subunit 3 family.</text>
</comment>
<evidence type="ECO:0000256" key="6">
    <source>
        <dbReference type="RuleBase" id="RU003376"/>
    </source>
</evidence>
<dbReference type="KEGG" id="gbn:GEOBRER4_00420"/>
<dbReference type="GO" id="GO:0019646">
    <property type="term" value="P:aerobic electron transport chain"/>
    <property type="evidence" value="ECO:0007669"/>
    <property type="project" value="InterPro"/>
</dbReference>
<feature type="transmembrane region" description="Helical" evidence="7">
    <location>
        <begin position="84"/>
        <end position="105"/>
    </location>
</feature>
<proteinExistence type="inferred from homology"/>
<dbReference type="InterPro" id="IPR035973">
    <property type="entry name" value="Cyt_c_oxidase_su3-like_sf"/>
</dbReference>
<dbReference type="Proteomes" id="UP000515472">
    <property type="component" value="Chromosome"/>
</dbReference>
<evidence type="ECO:0000256" key="4">
    <source>
        <dbReference type="ARBA" id="ARBA00022989"/>
    </source>
</evidence>
<dbReference type="AlphaFoldDB" id="A0A6S6LTQ7"/>
<evidence type="ECO:0000256" key="3">
    <source>
        <dbReference type="ARBA" id="ARBA00022692"/>
    </source>
</evidence>
<sequence>MSHQEKDSFGAKLGMWLFLFTEMLLFGGVFILYSVYLNRYPKEFGLGGHQLDLVFGATNTVVLLTSSLFAAMSVTAIKRGAKRLTLGLLSVTIGCALVFLCIKYLEWSAKFHHGIYPNSPKLIAGPPGESIFFSLYYLTTGLHGIHVVIGGILMTWTAVMVQKGILNSTDNVTLENVTLYWHLVDLVWIFIFPLYYLIL</sequence>
<keyword evidence="4 7" id="KW-1133">Transmembrane helix</keyword>
<protein>
    <submittedName>
        <fullName evidence="9">Cytochrome c oxidase polypeptide III</fullName>
    </submittedName>
</protein>
<dbReference type="GO" id="GO:0004129">
    <property type="term" value="F:cytochrome-c oxidase activity"/>
    <property type="evidence" value="ECO:0007669"/>
    <property type="project" value="InterPro"/>
</dbReference>
<dbReference type="InterPro" id="IPR000298">
    <property type="entry name" value="Cyt_c_oxidase-like_su3"/>
</dbReference>
<keyword evidence="10" id="KW-1185">Reference proteome</keyword>
<dbReference type="InterPro" id="IPR024791">
    <property type="entry name" value="Cyt_c/ubiquinol_Oxase_su3"/>
</dbReference>
<evidence type="ECO:0000313" key="10">
    <source>
        <dbReference type="Proteomes" id="UP000515472"/>
    </source>
</evidence>
<evidence type="ECO:0000256" key="2">
    <source>
        <dbReference type="ARBA" id="ARBA00010581"/>
    </source>
</evidence>
<accession>A0A6S6LTQ7</accession>
<dbReference type="Gene3D" id="1.20.120.80">
    <property type="entry name" value="Cytochrome c oxidase, subunit III, four-helix bundle"/>
    <property type="match status" value="1"/>
</dbReference>
<comment type="subcellular location">
    <subcellularLocation>
        <location evidence="6">Cell membrane</location>
        <topology evidence="6">Multi-pass membrane protein</topology>
    </subcellularLocation>
    <subcellularLocation>
        <location evidence="1">Membrane</location>
        <topology evidence="1">Multi-pass membrane protein</topology>
    </subcellularLocation>
</comment>
<dbReference type="PANTHER" id="PTHR11403">
    <property type="entry name" value="CYTOCHROME C OXIDASE SUBUNIT III"/>
    <property type="match status" value="1"/>
</dbReference>
<dbReference type="EMBL" id="AP023213">
    <property type="protein sequence ID" value="BCG45292.1"/>
    <property type="molecule type" value="Genomic_DNA"/>
</dbReference>
<feature type="transmembrane region" description="Helical" evidence="7">
    <location>
        <begin position="135"/>
        <end position="159"/>
    </location>
</feature>
<keyword evidence="5 7" id="KW-0472">Membrane</keyword>
<feature type="transmembrane region" description="Helical" evidence="7">
    <location>
        <begin position="179"/>
        <end position="198"/>
    </location>
</feature>
<name>A0A6S6LTQ7_9BACT</name>
<feature type="transmembrane region" description="Helical" evidence="7">
    <location>
        <begin position="53"/>
        <end position="77"/>
    </location>
</feature>
<dbReference type="PROSITE" id="PS50253">
    <property type="entry name" value="COX3"/>
    <property type="match status" value="1"/>
</dbReference>
<feature type="domain" description="Heme-copper oxidase subunit III family profile" evidence="8">
    <location>
        <begin position="1"/>
        <end position="199"/>
    </location>
</feature>
<dbReference type="CDD" id="cd02862">
    <property type="entry name" value="NorE_like"/>
    <property type="match status" value="1"/>
</dbReference>
<evidence type="ECO:0000256" key="5">
    <source>
        <dbReference type="ARBA" id="ARBA00023136"/>
    </source>
</evidence>
<evidence type="ECO:0000256" key="1">
    <source>
        <dbReference type="ARBA" id="ARBA00004141"/>
    </source>
</evidence>